<organism evidence="1 2">
    <name type="scientific">Deinococcus aluminii</name>
    <dbReference type="NCBI Taxonomy" id="1656885"/>
    <lineage>
        <taxon>Bacteria</taxon>
        <taxon>Thermotogati</taxon>
        <taxon>Deinococcota</taxon>
        <taxon>Deinococci</taxon>
        <taxon>Deinococcales</taxon>
        <taxon>Deinococcaceae</taxon>
        <taxon>Deinococcus</taxon>
    </lineage>
</organism>
<protein>
    <submittedName>
        <fullName evidence="1">Uncharacterized protein</fullName>
    </submittedName>
</protein>
<evidence type="ECO:0000313" key="2">
    <source>
        <dbReference type="Proteomes" id="UP001404956"/>
    </source>
</evidence>
<gene>
    <name evidence="1" type="ORF">Dalu01_00161</name>
</gene>
<keyword evidence="2" id="KW-1185">Reference proteome</keyword>
<reference evidence="1 2" key="1">
    <citation type="submission" date="2024-02" db="EMBL/GenBank/DDBJ databases">
        <title>Deinococcus aluminii NBRC 112889.</title>
        <authorList>
            <person name="Ichikawa N."/>
            <person name="Katano-Makiyama Y."/>
            <person name="Hidaka K."/>
        </authorList>
    </citation>
    <scope>NUCLEOTIDE SEQUENCE [LARGE SCALE GENOMIC DNA]</scope>
    <source>
        <strain evidence="1 2">NBRC 112889</strain>
    </source>
</reference>
<sequence length="127" mass="14930">MTQETPREALMAALRCWQGRDYAGLTMRVRQPWREPTRREVQEVRLAYRQEILRGFRILETRDTDPAAASVDVELLLTRLGEWTLVRRRYRMVHLDGAGRPVDRLRPEGRWVPHTTYALPSPPPLRA</sequence>
<dbReference type="RefSeq" id="WP_345450303.1">
    <property type="nucleotide sequence ID" value="NZ_BAABRV010000001.1"/>
</dbReference>
<comment type="caution">
    <text evidence="1">The sequence shown here is derived from an EMBL/GenBank/DDBJ whole genome shotgun (WGS) entry which is preliminary data.</text>
</comment>
<accession>A0ABP9XA95</accession>
<evidence type="ECO:0000313" key="1">
    <source>
        <dbReference type="EMBL" id="GAA5531786.1"/>
    </source>
</evidence>
<dbReference type="EMBL" id="BAABRV010000001">
    <property type="protein sequence ID" value="GAA5531786.1"/>
    <property type="molecule type" value="Genomic_DNA"/>
</dbReference>
<name>A0ABP9XA95_9DEIO</name>
<proteinExistence type="predicted"/>
<dbReference type="Proteomes" id="UP001404956">
    <property type="component" value="Unassembled WGS sequence"/>
</dbReference>